<feature type="transmembrane region" description="Helical" evidence="2">
    <location>
        <begin position="181"/>
        <end position="200"/>
    </location>
</feature>
<feature type="transmembrane region" description="Helical" evidence="2">
    <location>
        <begin position="230"/>
        <end position="255"/>
    </location>
</feature>
<proteinExistence type="predicted"/>
<keyword evidence="2" id="KW-0472">Membrane</keyword>
<accession>A0A1B1TB67</accession>
<protein>
    <submittedName>
        <fullName evidence="3">Uncharacterized protein</fullName>
    </submittedName>
</protein>
<feature type="transmembrane region" description="Helical" evidence="2">
    <location>
        <begin position="144"/>
        <end position="161"/>
    </location>
</feature>
<keyword evidence="2" id="KW-1133">Transmembrane helix</keyword>
<name>A0A1B1TB67_9ARCH</name>
<sequence length="310" mass="33853">MAEENTTQTSDTAHLYDSTTLRSSAPSRKAAAGRQKQNTEIPIDAIPEVHVPGWVESIFGGPVISSMKFLPPDRMVTSLQLSSSITLVLLCFLTFMITPVTGTAWFAISNMIGLGFVGGLLHFIIIGIGLIGGMYGVFQRDQRALLVSYCMLIIVTIRFAGSKVEFGLSFLPEGEIAQKLLLILYAIFLVMFIELSSGIIRFSMLDTSIRTGEVYVMGIQKITSRYHKSLLIAPSIAGIVALLTLFINRIIPAIIGVVDPVSANRLRESVELTSVYGVALGTMVIFMIIAGSFAVNLPLRIQQFRDKKTN</sequence>
<organism evidence="3">
    <name type="scientific">uncultured Poseidoniia archaeon</name>
    <dbReference type="NCBI Taxonomy" id="1697135"/>
    <lineage>
        <taxon>Archaea</taxon>
        <taxon>Methanobacteriati</taxon>
        <taxon>Thermoplasmatota</taxon>
        <taxon>Candidatus Poseidoniia</taxon>
        <taxon>environmental samples</taxon>
    </lineage>
</organism>
<dbReference type="EMBL" id="KP211837">
    <property type="protein sequence ID" value="ANV79510.1"/>
    <property type="molecule type" value="Genomic_DNA"/>
</dbReference>
<evidence type="ECO:0000256" key="2">
    <source>
        <dbReference type="SAM" id="Phobius"/>
    </source>
</evidence>
<feature type="transmembrane region" description="Helical" evidence="2">
    <location>
        <begin position="114"/>
        <end position="137"/>
    </location>
</feature>
<feature type="compositionally biased region" description="Polar residues" evidence="1">
    <location>
        <begin position="1"/>
        <end position="26"/>
    </location>
</feature>
<feature type="transmembrane region" description="Helical" evidence="2">
    <location>
        <begin position="275"/>
        <end position="299"/>
    </location>
</feature>
<feature type="region of interest" description="Disordered" evidence="1">
    <location>
        <begin position="1"/>
        <end position="37"/>
    </location>
</feature>
<keyword evidence="2" id="KW-0812">Transmembrane</keyword>
<evidence type="ECO:0000313" key="3">
    <source>
        <dbReference type="EMBL" id="ANV79510.1"/>
    </source>
</evidence>
<feature type="transmembrane region" description="Helical" evidence="2">
    <location>
        <begin position="84"/>
        <end position="108"/>
    </location>
</feature>
<reference evidence="3" key="2">
    <citation type="journal article" date="2015" name="ISME J.">
        <title>A new class of marine Euryarchaeota group II from the Mediterranean deep chlorophyll maximum.</title>
        <authorList>
            <person name="Martin-Cuadrado A.B."/>
            <person name="Garcia-Heredia I."/>
            <person name="Molto A.G."/>
            <person name="Lopez-Ubeda R."/>
            <person name="Kimes N."/>
            <person name="Lopez-Garcia P."/>
            <person name="Moreira D."/>
            <person name="Rodriguez-Valera F."/>
        </authorList>
    </citation>
    <scope>NUCLEOTIDE SEQUENCE</scope>
</reference>
<dbReference type="AlphaFoldDB" id="A0A1B1TB67"/>
<evidence type="ECO:0000256" key="1">
    <source>
        <dbReference type="SAM" id="MobiDB-lite"/>
    </source>
</evidence>
<reference evidence="3" key="1">
    <citation type="submission" date="2014-11" db="EMBL/GenBank/DDBJ databases">
        <authorList>
            <person name="Zhu J."/>
            <person name="Qi W."/>
            <person name="Song R."/>
        </authorList>
    </citation>
    <scope>NUCLEOTIDE SEQUENCE</scope>
</reference>